<keyword evidence="7" id="KW-1185">Reference proteome</keyword>
<dbReference type="HOGENOM" id="CLU_575555_0_0_1"/>
<dbReference type="CDD" id="cd06133">
    <property type="entry name" value="ERI-1_3'hExo_like"/>
    <property type="match status" value="1"/>
</dbReference>
<evidence type="ECO:0000313" key="6">
    <source>
        <dbReference type="EMBL" id="EAR91140.2"/>
    </source>
</evidence>
<dbReference type="EMBL" id="GG662532">
    <property type="protein sequence ID" value="EAR91140.2"/>
    <property type="molecule type" value="Genomic_DNA"/>
</dbReference>
<feature type="region of interest" description="Disordered" evidence="4">
    <location>
        <begin position="212"/>
        <end position="303"/>
    </location>
</feature>
<evidence type="ECO:0000256" key="1">
    <source>
        <dbReference type="ARBA" id="ARBA00022722"/>
    </source>
</evidence>
<keyword evidence="1" id="KW-0540">Nuclease</keyword>
<dbReference type="PANTHER" id="PTHR23044:SF61">
    <property type="entry name" value="3'-5' EXORIBONUCLEASE 1-RELATED"/>
    <property type="match status" value="1"/>
</dbReference>
<evidence type="ECO:0000256" key="2">
    <source>
        <dbReference type="ARBA" id="ARBA00022801"/>
    </source>
</evidence>
<dbReference type="InterPro" id="IPR051274">
    <property type="entry name" value="3-5_Exoribonuclease"/>
</dbReference>
<dbReference type="SUPFAM" id="SSF53098">
    <property type="entry name" value="Ribonuclease H-like"/>
    <property type="match status" value="1"/>
</dbReference>
<dbReference type="OrthoDB" id="448399at2759"/>
<accession>Q230Z9</accession>
<organism evidence="6 7">
    <name type="scientific">Tetrahymena thermophila (strain SB210)</name>
    <dbReference type="NCBI Taxonomy" id="312017"/>
    <lineage>
        <taxon>Eukaryota</taxon>
        <taxon>Sar</taxon>
        <taxon>Alveolata</taxon>
        <taxon>Ciliophora</taxon>
        <taxon>Intramacronucleata</taxon>
        <taxon>Oligohymenophorea</taxon>
        <taxon>Hymenostomatida</taxon>
        <taxon>Tetrahymenina</taxon>
        <taxon>Tetrahymenidae</taxon>
        <taxon>Tetrahymena</taxon>
    </lineage>
</organism>
<feature type="compositionally biased region" description="Polar residues" evidence="4">
    <location>
        <begin position="212"/>
        <end position="246"/>
    </location>
</feature>
<dbReference type="InterPro" id="IPR013520">
    <property type="entry name" value="Ribonucl_H"/>
</dbReference>
<evidence type="ECO:0000259" key="5">
    <source>
        <dbReference type="SMART" id="SM00479"/>
    </source>
</evidence>
<feature type="domain" description="Exonuclease" evidence="5">
    <location>
        <begin position="328"/>
        <end position="508"/>
    </location>
</feature>
<dbReference type="AlphaFoldDB" id="Q230Z9"/>
<dbReference type="RefSeq" id="XP_001011385.2">
    <property type="nucleotide sequence ID" value="XM_001011385.2"/>
</dbReference>
<feature type="compositionally biased region" description="Low complexity" evidence="4">
    <location>
        <begin position="288"/>
        <end position="302"/>
    </location>
</feature>
<dbReference type="STRING" id="312017.Q230Z9"/>
<dbReference type="InParanoid" id="Q230Z9"/>
<evidence type="ECO:0000256" key="4">
    <source>
        <dbReference type="SAM" id="MobiDB-lite"/>
    </source>
</evidence>
<proteinExistence type="predicted"/>
<gene>
    <name evidence="6" type="ORF">TTHERM_00433590</name>
</gene>
<dbReference type="SMART" id="SM00479">
    <property type="entry name" value="EXOIII"/>
    <property type="match status" value="1"/>
</dbReference>
<feature type="compositionally biased region" description="Basic and acidic residues" evidence="4">
    <location>
        <begin position="269"/>
        <end position="283"/>
    </location>
</feature>
<dbReference type="eggNOG" id="KOG0542">
    <property type="taxonomic scope" value="Eukaryota"/>
</dbReference>
<dbReference type="GeneID" id="7841509"/>
<evidence type="ECO:0000313" key="7">
    <source>
        <dbReference type="Proteomes" id="UP000009168"/>
    </source>
</evidence>
<keyword evidence="3 6" id="KW-0269">Exonuclease</keyword>
<dbReference type="Proteomes" id="UP000009168">
    <property type="component" value="Unassembled WGS sequence"/>
</dbReference>
<dbReference type="InterPro" id="IPR047201">
    <property type="entry name" value="ERI-1_3'hExo-like"/>
</dbReference>
<dbReference type="KEGG" id="tet:TTHERM_00433590"/>
<protein>
    <submittedName>
        <fullName evidence="6">Exonuclease</fullName>
    </submittedName>
</protein>
<dbReference type="Gene3D" id="3.30.420.10">
    <property type="entry name" value="Ribonuclease H-like superfamily/Ribonuclease H"/>
    <property type="match status" value="1"/>
</dbReference>
<dbReference type="Pfam" id="PF00929">
    <property type="entry name" value="RNase_T"/>
    <property type="match status" value="1"/>
</dbReference>
<name>Q230Z9_TETTS</name>
<dbReference type="PANTHER" id="PTHR23044">
    <property type="entry name" value="3'-5' EXONUCLEASE ERI1-RELATED"/>
    <property type="match status" value="1"/>
</dbReference>
<reference evidence="7" key="1">
    <citation type="journal article" date="2006" name="PLoS Biol.">
        <title>Macronuclear genome sequence of the ciliate Tetrahymena thermophila, a model eukaryote.</title>
        <authorList>
            <person name="Eisen J.A."/>
            <person name="Coyne R.S."/>
            <person name="Wu M."/>
            <person name="Wu D."/>
            <person name="Thiagarajan M."/>
            <person name="Wortman J.R."/>
            <person name="Badger J.H."/>
            <person name="Ren Q."/>
            <person name="Amedeo P."/>
            <person name="Jones K.M."/>
            <person name="Tallon L.J."/>
            <person name="Delcher A.L."/>
            <person name="Salzberg S.L."/>
            <person name="Silva J.C."/>
            <person name="Haas B.J."/>
            <person name="Majoros W.H."/>
            <person name="Farzad M."/>
            <person name="Carlton J.M."/>
            <person name="Smith R.K. Jr."/>
            <person name="Garg J."/>
            <person name="Pearlman R.E."/>
            <person name="Karrer K.M."/>
            <person name="Sun L."/>
            <person name="Manning G."/>
            <person name="Elde N.C."/>
            <person name="Turkewitz A.P."/>
            <person name="Asai D.J."/>
            <person name="Wilkes D.E."/>
            <person name="Wang Y."/>
            <person name="Cai H."/>
            <person name="Collins K."/>
            <person name="Stewart B.A."/>
            <person name="Lee S.R."/>
            <person name="Wilamowska K."/>
            <person name="Weinberg Z."/>
            <person name="Ruzzo W.L."/>
            <person name="Wloga D."/>
            <person name="Gaertig J."/>
            <person name="Frankel J."/>
            <person name="Tsao C.-C."/>
            <person name="Gorovsky M.A."/>
            <person name="Keeling P.J."/>
            <person name="Waller R.F."/>
            <person name="Patron N.J."/>
            <person name="Cherry J.M."/>
            <person name="Stover N.A."/>
            <person name="Krieger C.J."/>
            <person name="del Toro C."/>
            <person name="Ryder H.F."/>
            <person name="Williamson S.C."/>
            <person name="Barbeau R.A."/>
            <person name="Hamilton E.P."/>
            <person name="Orias E."/>
        </authorList>
    </citation>
    <scope>NUCLEOTIDE SEQUENCE [LARGE SCALE GENOMIC DNA]</scope>
    <source>
        <strain evidence="7">SB210</strain>
    </source>
</reference>
<evidence type="ECO:0000256" key="3">
    <source>
        <dbReference type="ARBA" id="ARBA00022839"/>
    </source>
</evidence>
<dbReference type="InterPro" id="IPR012337">
    <property type="entry name" value="RNaseH-like_sf"/>
</dbReference>
<dbReference type="InterPro" id="IPR036397">
    <property type="entry name" value="RNaseH_sf"/>
</dbReference>
<sequence length="551" mass="64548">MEQNNSLSQFLKVDQTTLPKTVIDNKCNQNIFNLIPEPSSLFQVNQIQSQQNQNSQPIPSLDQFYNKQLQQAIQFQIQNYLKKSQYNQKMGKFNHSQNFQAQRGKGFRFQDQEQTNGINISQKNNELNILSKQSSQKEQFQKTRDKKNQLTLDKKLKKLEVLQEQQMILNQFQQQQMEKLKLIYQQLNHIQAQKLSKSTEINFEIQQNSTTINTAAPTDSDDQQNYQNSTKQEGEQIQNSSSLLDQTNEKNQDQINDQQEQKSDEEEAKNENKDKAAAEEIRQSDLGQKQSEQEQSFQQDEQNNLDKQRKFVQANLMQKNAKESDYDYLFFIDYECNQSYLGSEIIEFPIQVVDVKQLKIIDTFSSYVQPCSKITKLITNLTKIDDNKVQNAPKIQQVLQQVRIFLEKYLKNNFDRCAVVYDNKSDFLFIVEESIKKNFLLPAFLQQYIDLGTCFPIRNEQNINEQRISLKGMLDTLGMKFQGQKHCGADDCKNQALVAIELLKRGYSFTKDLQVNDLEQVITNYFKRTEKQFAKKLSKLKNKIQTTYKKE</sequence>
<dbReference type="GO" id="GO:0000175">
    <property type="term" value="F:3'-5'-RNA exonuclease activity"/>
    <property type="evidence" value="ECO:0007669"/>
    <property type="project" value="InterPro"/>
</dbReference>
<keyword evidence="2" id="KW-0378">Hydrolase</keyword>
<dbReference type="GO" id="GO:0003676">
    <property type="term" value="F:nucleic acid binding"/>
    <property type="evidence" value="ECO:0007669"/>
    <property type="project" value="InterPro"/>
</dbReference>